<keyword evidence="1" id="KW-0812">Transmembrane</keyword>
<dbReference type="AlphaFoldDB" id="A0A6I4W480"/>
<name>A0A6I4W480_9ACTN</name>
<dbReference type="InterPro" id="IPR039708">
    <property type="entry name" value="MT1774/Rv1733c-like"/>
</dbReference>
<accession>A0A6I4W480</accession>
<evidence type="ECO:0000313" key="2">
    <source>
        <dbReference type="EMBL" id="MXQ64987.1"/>
    </source>
</evidence>
<dbReference type="PANTHER" id="PTHR42305:SF1">
    <property type="entry name" value="MEMBRANE PROTEIN RV1733C-RELATED"/>
    <property type="match status" value="1"/>
</dbReference>
<dbReference type="PANTHER" id="PTHR42305">
    <property type="entry name" value="MEMBRANE PROTEIN RV1733C-RELATED"/>
    <property type="match status" value="1"/>
</dbReference>
<keyword evidence="1" id="KW-1133">Transmembrane helix</keyword>
<evidence type="ECO:0000313" key="3">
    <source>
        <dbReference type="Proteomes" id="UP000431901"/>
    </source>
</evidence>
<evidence type="ECO:0000256" key="1">
    <source>
        <dbReference type="SAM" id="Phobius"/>
    </source>
</evidence>
<dbReference type="Proteomes" id="UP000431901">
    <property type="component" value="Unassembled WGS sequence"/>
</dbReference>
<gene>
    <name evidence="2" type="ORF">GQ466_13165</name>
</gene>
<keyword evidence="3" id="KW-1185">Reference proteome</keyword>
<dbReference type="EMBL" id="WUTW01000002">
    <property type="protein sequence ID" value="MXQ64987.1"/>
    <property type="molecule type" value="Genomic_DNA"/>
</dbReference>
<comment type="caution">
    <text evidence="2">The sequence shown here is derived from an EMBL/GenBank/DDBJ whole genome shotgun (WGS) entry which is preliminary data.</text>
</comment>
<feature type="transmembrane region" description="Helical" evidence="1">
    <location>
        <begin position="142"/>
        <end position="167"/>
    </location>
</feature>
<sequence length="192" mass="20763">MITVSGGLRRRLGIGRNPLRRPVDRVQRTVGAALLLVFLIAAPIVAVRLAAPGYGDGVRAERAEAAARHRVDARVERIDERPKVGTSFVFTYAALAWTEPDGTVHRAETEAWAGATQGEQRSVWVNAAGRLTPAPRDHARTVGVAILTGAAGVLAAGVVPLAAYLVVRRRCNRRRRDLWDAGLARLVRDPIT</sequence>
<proteinExistence type="predicted"/>
<reference evidence="2 3" key="1">
    <citation type="submission" date="2019-12" db="EMBL/GenBank/DDBJ databases">
        <title>Nocardia macrotermitis sp. nov. and Nocardia aurantia sp. nov., isolated from the gut of the fungus growing-termite Macrotermes natalensis.</title>
        <authorList>
            <person name="Christine B."/>
            <person name="Rene B."/>
        </authorList>
    </citation>
    <scope>NUCLEOTIDE SEQUENCE [LARGE SCALE GENOMIC DNA]</scope>
    <source>
        <strain evidence="2 3">DSM 102126</strain>
    </source>
</reference>
<feature type="transmembrane region" description="Helical" evidence="1">
    <location>
        <begin position="30"/>
        <end position="51"/>
    </location>
</feature>
<keyword evidence="1" id="KW-0472">Membrane</keyword>
<protein>
    <submittedName>
        <fullName evidence="2">Uncharacterized protein</fullName>
    </submittedName>
</protein>
<dbReference type="OrthoDB" id="4213157at2"/>
<organism evidence="2 3">
    <name type="scientific">Actinomadura rayongensis</name>
    <dbReference type="NCBI Taxonomy" id="1429076"/>
    <lineage>
        <taxon>Bacteria</taxon>
        <taxon>Bacillati</taxon>
        <taxon>Actinomycetota</taxon>
        <taxon>Actinomycetes</taxon>
        <taxon>Streptosporangiales</taxon>
        <taxon>Thermomonosporaceae</taxon>
        <taxon>Actinomadura</taxon>
    </lineage>
</organism>
<dbReference type="RefSeq" id="WP_161103140.1">
    <property type="nucleotide sequence ID" value="NZ_JBHLYI010000001.1"/>
</dbReference>